<dbReference type="InParanoid" id="A0A0C3MWD8"/>
<dbReference type="OrthoDB" id="3264871at2759"/>
<dbReference type="EMBL" id="KN832192">
    <property type="protein sequence ID" value="KIN93249.1"/>
    <property type="molecule type" value="Genomic_DNA"/>
</dbReference>
<accession>A0A0C3MWD8</accession>
<evidence type="ECO:0000313" key="7">
    <source>
        <dbReference type="EMBL" id="KIN93249.1"/>
    </source>
</evidence>
<proteinExistence type="predicted"/>
<feature type="site" description="Interaction with DNA substrate" evidence="6">
    <location>
        <position position="211"/>
    </location>
</feature>
<evidence type="ECO:0000256" key="1">
    <source>
        <dbReference type="ARBA" id="ARBA00022723"/>
    </source>
</evidence>
<gene>
    <name evidence="7" type="ORF">M404DRAFT_91593</name>
</gene>
<evidence type="ECO:0000256" key="2">
    <source>
        <dbReference type="ARBA" id="ARBA00022801"/>
    </source>
</evidence>
<dbReference type="Gene3D" id="3.60.10.10">
    <property type="entry name" value="Endonuclease/exonuclease/phosphatase"/>
    <property type="match status" value="1"/>
</dbReference>
<evidence type="ECO:0000256" key="6">
    <source>
        <dbReference type="PIRSR" id="PIRSR604808-3"/>
    </source>
</evidence>
<evidence type="ECO:0000256" key="5">
    <source>
        <dbReference type="PIRSR" id="PIRSR604808-2"/>
    </source>
</evidence>
<feature type="binding site" evidence="5">
    <location>
        <position position="210"/>
    </location>
    <ligand>
        <name>Mg(2+)</name>
        <dbReference type="ChEBI" id="CHEBI:18420"/>
        <label>2</label>
    </ligand>
</feature>
<dbReference type="GO" id="GO:0008311">
    <property type="term" value="F:double-stranded DNA 3'-5' DNA exonuclease activity"/>
    <property type="evidence" value="ECO:0007669"/>
    <property type="project" value="TreeGrafter"/>
</dbReference>
<keyword evidence="3 5" id="KW-0460">Magnesium</keyword>
<feature type="non-terminal residue" evidence="7">
    <location>
        <position position="327"/>
    </location>
</feature>
<keyword evidence="8" id="KW-1185">Reference proteome</keyword>
<dbReference type="PANTHER" id="PTHR22748:SF4">
    <property type="entry name" value="DNA-(APURINIC OR APYRIMIDINIC SITE) ENDONUCLEASE 2"/>
    <property type="match status" value="1"/>
</dbReference>
<sequence>MRDDRIAILALQETHLSTTQADSLNNLFTDTLLMIASIDPNHPSTKGVTIALNKRLVKTNDVNIHEIVPGRAILLLMPWYQQEWLNLLNMYAPNDPSENQSFWETIHDSLLNLPQPDVLLGDFNIMEDSIDRLPAHPDYANAINSLRALKSHLNLQDGWRQTNPSDIAFTYTQSARQGGRASRIDCIYTLESVIPFCKEWSITPSAMHTDHEMVSVHLSKRSLPFIGKGCWTLNPTLLKDKSVQMQILKEAVKFSRELDAYNPPSRCHTPKVFVIFKSFKDMIICILCNCARSMMPALSKKIDDLQGQLHATLNDQALCDKAKLLMS</sequence>
<feature type="active site" description="Proton donor/acceptor" evidence="4">
    <location>
        <position position="122"/>
    </location>
</feature>
<dbReference type="InterPro" id="IPR004808">
    <property type="entry name" value="AP_endonuc_1"/>
</dbReference>
<evidence type="ECO:0000313" key="8">
    <source>
        <dbReference type="Proteomes" id="UP000054217"/>
    </source>
</evidence>
<dbReference type="GO" id="GO:0008081">
    <property type="term" value="F:phosphoric diester hydrolase activity"/>
    <property type="evidence" value="ECO:0007669"/>
    <property type="project" value="TreeGrafter"/>
</dbReference>
<dbReference type="Proteomes" id="UP000054217">
    <property type="component" value="Unassembled WGS sequence"/>
</dbReference>
<evidence type="ECO:0000256" key="3">
    <source>
        <dbReference type="ARBA" id="ARBA00022842"/>
    </source>
</evidence>
<dbReference type="PANTHER" id="PTHR22748">
    <property type="entry name" value="AP ENDONUCLEASE"/>
    <property type="match status" value="1"/>
</dbReference>
<keyword evidence="5" id="KW-0464">Manganese</keyword>
<evidence type="ECO:0000256" key="4">
    <source>
        <dbReference type="PIRSR" id="PIRSR604808-1"/>
    </source>
</evidence>
<feature type="active site" description="Proton acceptor" evidence="4">
    <location>
        <position position="211"/>
    </location>
</feature>
<keyword evidence="1 5" id="KW-0479">Metal-binding</keyword>
<dbReference type="InterPro" id="IPR036691">
    <property type="entry name" value="Endo/exonu/phosph_ase_sf"/>
</dbReference>
<dbReference type="HOGENOM" id="CLU_049840_0_0_1"/>
<dbReference type="SUPFAM" id="SSF56219">
    <property type="entry name" value="DNase I-like"/>
    <property type="match status" value="1"/>
</dbReference>
<protein>
    <recommendedName>
        <fullName evidence="9">Endonuclease/exonuclease/phosphatase domain-containing protein</fullName>
    </recommendedName>
</protein>
<reference evidence="7 8" key="1">
    <citation type="submission" date="2014-04" db="EMBL/GenBank/DDBJ databases">
        <authorList>
            <consortium name="DOE Joint Genome Institute"/>
            <person name="Kuo A."/>
            <person name="Kohler A."/>
            <person name="Costa M.D."/>
            <person name="Nagy L.G."/>
            <person name="Floudas D."/>
            <person name="Copeland A."/>
            <person name="Barry K.W."/>
            <person name="Cichocki N."/>
            <person name="Veneault-Fourrey C."/>
            <person name="LaButti K."/>
            <person name="Lindquist E.A."/>
            <person name="Lipzen A."/>
            <person name="Lundell T."/>
            <person name="Morin E."/>
            <person name="Murat C."/>
            <person name="Sun H."/>
            <person name="Tunlid A."/>
            <person name="Henrissat B."/>
            <person name="Grigoriev I.V."/>
            <person name="Hibbett D.S."/>
            <person name="Martin F."/>
            <person name="Nordberg H.P."/>
            <person name="Cantor M.N."/>
            <person name="Hua S.X."/>
        </authorList>
    </citation>
    <scope>NUCLEOTIDE SEQUENCE [LARGE SCALE GENOMIC DNA]</scope>
    <source>
        <strain evidence="7 8">Marx 270</strain>
    </source>
</reference>
<feature type="site" description="Transition state stabilizer" evidence="6">
    <location>
        <position position="124"/>
    </location>
</feature>
<feature type="active site" evidence="4">
    <location>
        <position position="91"/>
    </location>
</feature>
<dbReference type="GO" id="GO:0046872">
    <property type="term" value="F:metal ion binding"/>
    <property type="evidence" value="ECO:0007669"/>
    <property type="project" value="UniProtKB-KW"/>
</dbReference>
<feature type="binding site" evidence="5">
    <location>
        <position position="122"/>
    </location>
    <ligand>
        <name>Mg(2+)</name>
        <dbReference type="ChEBI" id="CHEBI:18420"/>
        <label>1</label>
    </ligand>
</feature>
<keyword evidence="2" id="KW-0378">Hydrolase</keyword>
<dbReference type="GO" id="GO:0006284">
    <property type="term" value="P:base-excision repair"/>
    <property type="evidence" value="ECO:0007669"/>
    <property type="project" value="TreeGrafter"/>
</dbReference>
<reference evidence="8" key="2">
    <citation type="submission" date="2015-01" db="EMBL/GenBank/DDBJ databases">
        <title>Evolutionary Origins and Diversification of the Mycorrhizal Mutualists.</title>
        <authorList>
            <consortium name="DOE Joint Genome Institute"/>
            <consortium name="Mycorrhizal Genomics Consortium"/>
            <person name="Kohler A."/>
            <person name="Kuo A."/>
            <person name="Nagy L.G."/>
            <person name="Floudas D."/>
            <person name="Copeland A."/>
            <person name="Barry K.W."/>
            <person name="Cichocki N."/>
            <person name="Veneault-Fourrey C."/>
            <person name="LaButti K."/>
            <person name="Lindquist E.A."/>
            <person name="Lipzen A."/>
            <person name="Lundell T."/>
            <person name="Morin E."/>
            <person name="Murat C."/>
            <person name="Riley R."/>
            <person name="Ohm R."/>
            <person name="Sun H."/>
            <person name="Tunlid A."/>
            <person name="Henrissat B."/>
            <person name="Grigoriev I.V."/>
            <person name="Hibbett D.S."/>
            <person name="Martin F."/>
        </authorList>
    </citation>
    <scope>NUCLEOTIDE SEQUENCE [LARGE SCALE GENOMIC DNA]</scope>
    <source>
        <strain evidence="8">Marx 270</strain>
    </source>
</reference>
<dbReference type="GO" id="GO:0005634">
    <property type="term" value="C:nucleus"/>
    <property type="evidence" value="ECO:0007669"/>
    <property type="project" value="TreeGrafter"/>
</dbReference>
<evidence type="ECO:0008006" key="9">
    <source>
        <dbReference type="Google" id="ProtNLM"/>
    </source>
</evidence>
<name>A0A0C3MWD8_PISTI</name>
<comment type="cofactor">
    <cofactor evidence="5">
        <name>Mg(2+)</name>
        <dbReference type="ChEBI" id="CHEBI:18420"/>
    </cofactor>
    <cofactor evidence="5">
        <name>Mn(2+)</name>
        <dbReference type="ChEBI" id="CHEBI:29035"/>
    </cofactor>
    <text evidence="5">Probably binds two magnesium or manganese ions per subunit.</text>
</comment>
<dbReference type="GO" id="GO:0003906">
    <property type="term" value="F:DNA-(apurinic or apyrimidinic site) endonuclease activity"/>
    <property type="evidence" value="ECO:0007669"/>
    <property type="project" value="TreeGrafter"/>
</dbReference>
<organism evidence="7 8">
    <name type="scientific">Pisolithus tinctorius Marx 270</name>
    <dbReference type="NCBI Taxonomy" id="870435"/>
    <lineage>
        <taxon>Eukaryota</taxon>
        <taxon>Fungi</taxon>
        <taxon>Dikarya</taxon>
        <taxon>Basidiomycota</taxon>
        <taxon>Agaricomycotina</taxon>
        <taxon>Agaricomycetes</taxon>
        <taxon>Agaricomycetidae</taxon>
        <taxon>Boletales</taxon>
        <taxon>Sclerodermatineae</taxon>
        <taxon>Pisolithaceae</taxon>
        <taxon>Pisolithus</taxon>
    </lineage>
</organism>
<feature type="binding site" evidence="5">
    <location>
        <position position="124"/>
    </location>
    <ligand>
        <name>Mg(2+)</name>
        <dbReference type="ChEBI" id="CHEBI:18420"/>
        <label>1</label>
    </ligand>
</feature>
<dbReference type="AlphaFoldDB" id="A0A0C3MWD8"/>
<feature type="site" description="Important for catalytic activity" evidence="6">
    <location>
        <position position="185"/>
    </location>
</feature>
<feature type="binding site" evidence="5">
    <location>
        <position position="211"/>
    </location>
    <ligand>
        <name>Mg(2+)</name>
        <dbReference type="ChEBI" id="CHEBI:18420"/>
        <label>1</label>
    </ligand>
</feature>